<feature type="non-terminal residue" evidence="4">
    <location>
        <position position="1"/>
    </location>
</feature>
<dbReference type="FunFam" id="3.30.200.20:FF:001075">
    <property type="entry name" value="Snf1-like protein kinase"/>
    <property type="match status" value="1"/>
</dbReference>
<evidence type="ECO:0000256" key="1">
    <source>
        <dbReference type="ARBA" id="ARBA00022741"/>
    </source>
</evidence>
<evidence type="ECO:0000313" key="4">
    <source>
        <dbReference type="EMBL" id="GFH29451.1"/>
    </source>
</evidence>
<accession>A0A6A0AAY4</accession>
<dbReference type="Proteomes" id="UP000485058">
    <property type="component" value="Unassembled WGS sequence"/>
</dbReference>
<keyword evidence="5" id="KW-1185">Reference proteome</keyword>
<keyword evidence="1" id="KW-0547">Nucleotide-binding</keyword>
<dbReference type="Pfam" id="PF00069">
    <property type="entry name" value="Pkinase"/>
    <property type="match status" value="1"/>
</dbReference>
<dbReference type="GO" id="GO:0005737">
    <property type="term" value="C:cytoplasm"/>
    <property type="evidence" value="ECO:0007669"/>
    <property type="project" value="TreeGrafter"/>
</dbReference>
<dbReference type="Gene3D" id="3.30.200.20">
    <property type="entry name" value="Phosphorylase Kinase, domain 1"/>
    <property type="match status" value="1"/>
</dbReference>
<dbReference type="SUPFAM" id="SSF56112">
    <property type="entry name" value="Protein kinase-like (PK-like)"/>
    <property type="match status" value="1"/>
</dbReference>
<dbReference type="GO" id="GO:0035556">
    <property type="term" value="P:intracellular signal transduction"/>
    <property type="evidence" value="ECO:0007669"/>
    <property type="project" value="TreeGrafter"/>
</dbReference>
<protein>
    <submittedName>
        <fullName evidence="4">Sulfur stress regulator</fullName>
    </submittedName>
</protein>
<dbReference type="EMBL" id="BLLF01004349">
    <property type="protein sequence ID" value="GFH29451.1"/>
    <property type="molecule type" value="Genomic_DNA"/>
</dbReference>
<dbReference type="PROSITE" id="PS50011">
    <property type="entry name" value="PROTEIN_KINASE_DOM"/>
    <property type="match status" value="1"/>
</dbReference>
<dbReference type="InterPro" id="IPR000719">
    <property type="entry name" value="Prot_kinase_dom"/>
</dbReference>
<reference evidence="4 5" key="1">
    <citation type="submission" date="2020-02" db="EMBL/GenBank/DDBJ databases">
        <title>Draft genome sequence of Haematococcus lacustris strain NIES-144.</title>
        <authorList>
            <person name="Morimoto D."/>
            <person name="Nakagawa S."/>
            <person name="Yoshida T."/>
            <person name="Sawayama S."/>
        </authorList>
    </citation>
    <scope>NUCLEOTIDE SEQUENCE [LARGE SCALE GENOMIC DNA]</scope>
    <source>
        <strain evidence="4 5">NIES-144</strain>
    </source>
</reference>
<proteinExistence type="predicted"/>
<feature type="domain" description="Protein kinase" evidence="3">
    <location>
        <begin position="17"/>
        <end position="130"/>
    </location>
</feature>
<dbReference type="AlphaFoldDB" id="A0A6A0AAY4"/>
<dbReference type="InterPro" id="IPR011009">
    <property type="entry name" value="Kinase-like_dom_sf"/>
</dbReference>
<evidence type="ECO:0000256" key="2">
    <source>
        <dbReference type="ARBA" id="ARBA00022840"/>
    </source>
</evidence>
<dbReference type="GO" id="GO:0005524">
    <property type="term" value="F:ATP binding"/>
    <property type="evidence" value="ECO:0007669"/>
    <property type="project" value="UniProtKB-KW"/>
</dbReference>
<name>A0A6A0AAY4_HAELA</name>
<comment type="caution">
    <text evidence="4">The sequence shown here is derived from an EMBL/GenBank/DDBJ whole genome shotgun (WGS) entry which is preliminary data.</text>
</comment>
<evidence type="ECO:0000259" key="3">
    <source>
        <dbReference type="PROSITE" id="PS50011"/>
    </source>
</evidence>
<dbReference type="PANTHER" id="PTHR24346:SF92">
    <property type="entry name" value="SNF1-RELATED PROTEIN KINASE 2.6"/>
    <property type="match status" value="1"/>
</dbReference>
<dbReference type="Gene3D" id="1.10.510.10">
    <property type="entry name" value="Transferase(Phosphotransferase) domain 1"/>
    <property type="match status" value="1"/>
</dbReference>
<organism evidence="4 5">
    <name type="scientific">Haematococcus lacustris</name>
    <name type="common">Green alga</name>
    <name type="synonym">Haematococcus pluvialis</name>
    <dbReference type="NCBI Taxonomy" id="44745"/>
    <lineage>
        <taxon>Eukaryota</taxon>
        <taxon>Viridiplantae</taxon>
        <taxon>Chlorophyta</taxon>
        <taxon>core chlorophytes</taxon>
        <taxon>Chlorophyceae</taxon>
        <taxon>CS clade</taxon>
        <taxon>Chlamydomonadales</taxon>
        <taxon>Haematococcaceae</taxon>
        <taxon>Haematococcus</taxon>
    </lineage>
</organism>
<dbReference type="GO" id="GO:0004674">
    <property type="term" value="F:protein serine/threonine kinase activity"/>
    <property type="evidence" value="ECO:0007669"/>
    <property type="project" value="TreeGrafter"/>
</dbReference>
<dbReference type="PANTHER" id="PTHR24346">
    <property type="entry name" value="MAP/MICROTUBULE AFFINITY-REGULATING KINASE"/>
    <property type="match status" value="1"/>
</dbReference>
<feature type="non-terminal residue" evidence="4">
    <location>
        <position position="130"/>
    </location>
</feature>
<evidence type="ECO:0000313" key="5">
    <source>
        <dbReference type="Proteomes" id="UP000485058"/>
    </source>
</evidence>
<keyword evidence="2" id="KW-0067">ATP-binding</keyword>
<sequence>MAMKAGRPEPLEGHPKYIKLKDLNSGTFGFVQLCQDRTTGELVAIKFIERGAKVTKYVEREIINHRSLMHPHIVQFKEVFLTNIYLGIAMEYAPGGDMFEYVVRKNGLREDEARWFLQQLIVGLDYCHKM</sequence>
<gene>
    <name evidence="4" type="ORF">HaLaN_28105</name>
</gene>
<dbReference type="SMART" id="SM00220">
    <property type="entry name" value="S_TKc"/>
    <property type="match status" value="1"/>
</dbReference>